<feature type="region of interest" description="Disordered" evidence="8">
    <location>
        <begin position="628"/>
        <end position="670"/>
    </location>
</feature>
<dbReference type="CDD" id="cd00106">
    <property type="entry name" value="KISc"/>
    <property type="match status" value="1"/>
</dbReference>
<gene>
    <name evidence="10" type="ORF">TrRE_jg12120</name>
</gene>
<proteinExistence type="inferred from homology"/>
<organism evidence="10 11">
    <name type="scientific">Triparma retinervis</name>
    <dbReference type="NCBI Taxonomy" id="2557542"/>
    <lineage>
        <taxon>Eukaryota</taxon>
        <taxon>Sar</taxon>
        <taxon>Stramenopiles</taxon>
        <taxon>Ochrophyta</taxon>
        <taxon>Bolidophyceae</taxon>
        <taxon>Parmales</taxon>
        <taxon>Triparmaceae</taxon>
        <taxon>Triparma</taxon>
    </lineage>
</organism>
<keyword evidence="11" id="KW-1185">Reference proteome</keyword>
<reference evidence="10" key="1">
    <citation type="submission" date="2022-07" db="EMBL/GenBank/DDBJ databases">
        <title>Genome analysis of Parmales, a sister group of diatoms, reveals the evolutionary specialization of diatoms from phago-mixotrophs to photoautotrophs.</title>
        <authorList>
            <person name="Ban H."/>
            <person name="Sato S."/>
            <person name="Yoshikawa S."/>
            <person name="Kazumasa Y."/>
            <person name="Nakamura Y."/>
            <person name="Ichinomiya M."/>
            <person name="Saitoh K."/>
            <person name="Sato N."/>
            <person name="Blanc-Mathieu R."/>
            <person name="Endo H."/>
            <person name="Kuwata A."/>
            <person name="Ogata H."/>
        </authorList>
    </citation>
    <scope>NUCLEOTIDE SEQUENCE</scope>
</reference>
<evidence type="ECO:0000256" key="2">
    <source>
        <dbReference type="ARBA" id="ARBA00022490"/>
    </source>
</evidence>
<evidence type="ECO:0000256" key="5">
    <source>
        <dbReference type="ARBA" id="ARBA00023054"/>
    </source>
</evidence>
<dbReference type="Gene3D" id="3.40.850.10">
    <property type="entry name" value="Kinesin motor domain"/>
    <property type="match status" value="1"/>
</dbReference>
<dbReference type="Proteomes" id="UP001165082">
    <property type="component" value="Unassembled WGS sequence"/>
</dbReference>
<keyword evidence="3 6" id="KW-0547">Nucleotide-binding</keyword>
<dbReference type="InterPro" id="IPR036961">
    <property type="entry name" value="Kinesin_motor_dom_sf"/>
</dbReference>
<dbReference type="InterPro" id="IPR027417">
    <property type="entry name" value="P-loop_NTPase"/>
</dbReference>
<comment type="similarity">
    <text evidence="6 7">Belongs to the TRAFAC class myosin-kinesin ATPase superfamily. Kinesin family.</text>
</comment>
<feature type="domain" description="Kinesin motor" evidence="9">
    <location>
        <begin position="45"/>
        <end position="405"/>
    </location>
</feature>
<dbReference type="GO" id="GO:0051231">
    <property type="term" value="P:spindle elongation"/>
    <property type="evidence" value="ECO:0007669"/>
    <property type="project" value="TreeGrafter"/>
</dbReference>
<dbReference type="CDD" id="cd22249">
    <property type="entry name" value="UDM1_RNF168_RNF169-like"/>
    <property type="match status" value="1"/>
</dbReference>
<evidence type="ECO:0000256" key="4">
    <source>
        <dbReference type="ARBA" id="ARBA00022840"/>
    </source>
</evidence>
<dbReference type="GO" id="GO:0007018">
    <property type="term" value="P:microtubule-based movement"/>
    <property type="evidence" value="ECO:0007669"/>
    <property type="project" value="InterPro"/>
</dbReference>
<dbReference type="GO" id="GO:0008017">
    <property type="term" value="F:microtubule binding"/>
    <property type="evidence" value="ECO:0007669"/>
    <property type="project" value="InterPro"/>
</dbReference>
<feature type="region of interest" description="Disordered" evidence="8">
    <location>
        <begin position="778"/>
        <end position="799"/>
    </location>
</feature>
<comment type="caution">
    <text evidence="10">The sequence shown here is derived from an EMBL/GenBank/DDBJ whole genome shotgun (WGS) entry which is preliminary data.</text>
</comment>
<keyword evidence="5" id="KW-0175">Coiled coil</keyword>
<feature type="compositionally biased region" description="Polar residues" evidence="8">
    <location>
        <begin position="505"/>
        <end position="516"/>
    </location>
</feature>
<dbReference type="GO" id="GO:0007052">
    <property type="term" value="P:mitotic spindle organization"/>
    <property type="evidence" value="ECO:0007669"/>
    <property type="project" value="TreeGrafter"/>
</dbReference>
<dbReference type="GO" id="GO:0003777">
    <property type="term" value="F:microtubule motor activity"/>
    <property type="evidence" value="ECO:0007669"/>
    <property type="project" value="InterPro"/>
</dbReference>
<keyword evidence="7" id="KW-0493">Microtubule</keyword>
<keyword evidence="6 7" id="KW-0505">Motor protein</keyword>
<evidence type="ECO:0000313" key="10">
    <source>
        <dbReference type="EMBL" id="GMH70755.1"/>
    </source>
</evidence>
<keyword evidence="2" id="KW-0963">Cytoplasm</keyword>
<protein>
    <recommendedName>
        <fullName evidence="7">Kinesin-like protein</fullName>
    </recommendedName>
</protein>
<feature type="compositionally biased region" description="Low complexity" evidence="8">
    <location>
        <begin position="448"/>
        <end position="467"/>
    </location>
</feature>
<feature type="region of interest" description="Disordered" evidence="8">
    <location>
        <begin position="703"/>
        <end position="743"/>
    </location>
</feature>
<dbReference type="InterPro" id="IPR019821">
    <property type="entry name" value="Kinesin_motor_CS"/>
</dbReference>
<dbReference type="GO" id="GO:0005737">
    <property type="term" value="C:cytoplasm"/>
    <property type="evidence" value="ECO:0007669"/>
    <property type="project" value="UniProtKB-SubCell"/>
</dbReference>
<dbReference type="PANTHER" id="PTHR47969">
    <property type="entry name" value="CHROMOSOME-ASSOCIATED KINESIN KIF4A-RELATED"/>
    <property type="match status" value="1"/>
</dbReference>
<dbReference type="PROSITE" id="PS00411">
    <property type="entry name" value="KINESIN_MOTOR_1"/>
    <property type="match status" value="1"/>
</dbReference>
<dbReference type="GO" id="GO:0005524">
    <property type="term" value="F:ATP binding"/>
    <property type="evidence" value="ECO:0007669"/>
    <property type="project" value="UniProtKB-UniRule"/>
</dbReference>
<feature type="region of interest" description="Disordered" evidence="8">
    <location>
        <begin position="493"/>
        <end position="516"/>
    </location>
</feature>
<evidence type="ECO:0000256" key="1">
    <source>
        <dbReference type="ARBA" id="ARBA00004496"/>
    </source>
</evidence>
<dbReference type="PANTHER" id="PTHR47969:SF15">
    <property type="entry name" value="CHROMOSOME-ASSOCIATED KINESIN KIF4A-RELATED"/>
    <property type="match status" value="1"/>
</dbReference>
<evidence type="ECO:0000256" key="3">
    <source>
        <dbReference type="ARBA" id="ARBA00022741"/>
    </source>
</evidence>
<evidence type="ECO:0000259" key="9">
    <source>
        <dbReference type="PROSITE" id="PS50067"/>
    </source>
</evidence>
<feature type="compositionally biased region" description="Polar residues" evidence="8">
    <location>
        <begin position="725"/>
        <end position="734"/>
    </location>
</feature>
<comment type="subcellular location">
    <subcellularLocation>
        <location evidence="1">Cytoplasm</location>
    </subcellularLocation>
</comment>
<dbReference type="SUPFAM" id="SSF52540">
    <property type="entry name" value="P-loop containing nucleoside triphosphate hydrolases"/>
    <property type="match status" value="1"/>
</dbReference>
<dbReference type="InterPro" id="IPR027640">
    <property type="entry name" value="Kinesin-like_fam"/>
</dbReference>
<keyword evidence="4 6" id="KW-0067">ATP-binding</keyword>
<dbReference type="SMART" id="SM00129">
    <property type="entry name" value="KISc"/>
    <property type="match status" value="1"/>
</dbReference>
<accession>A0A9W7AIW7</accession>
<dbReference type="Pfam" id="PF00225">
    <property type="entry name" value="Kinesin"/>
    <property type="match status" value="1"/>
</dbReference>
<dbReference type="PRINTS" id="PR00380">
    <property type="entry name" value="KINESINHEAVY"/>
</dbReference>
<dbReference type="PROSITE" id="PS50067">
    <property type="entry name" value="KINESIN_MOTOR_2"/>
    <property type="match status" value="1"/>
</dbReference>
<dbReference type="InterPro" id="IPR001752">
    <property type="entry name" value="Kinesin_motor_dom"/>
</dbReference>
<feature type="compositionally biased region" description="Polar residues" evidence="8">
    <location>
        <begin position="659"/>
        <end position="670"/>
    </location>
</feature>
<dbReference type="AlphaFoldDB" id="A0A9W7AIW7"/>
<feature type="region of interest" description="Disordered" evidence="8">
    <location>
        <begin position="1"/>
        <end position="42"/>
    </location>
</feature>
<evidence type="ECO:0000256" key="7">
    <source>
        <dbReference type="RuleBase" id="RU000394"/>
    </source>
</evidence>
<name>A0A9W7AIW7_9STRA</name>
<dbReference type="GO" id="GO:0005874">
    <property type="term" value="C:microtubule"/>
    <property type="evidence" value="ECO:0007669"/>
    <property type="project" value="UniProtKB-KW"/>
</dbReference>
<feature type="compositionally biased region" description="Low complexity" evidence="8">
    <location>
        <begin position="18"/>
        <end position="36"/>
    </location>
</feature>
<dbReference type="GO" id="GO:0005875">
    <property type="term" value="C:microtubule associated complex"/>
    <property type="evidence" value="ECO:0007669"/>
    <property type="project" value="TreeGrafter"/>
</dbReference>
<evidence type="ECO:0000256" key="8">
    <source>
        <dbReference type="SAM" id="MobiDB-lite"/>
    </source>
</evidence>
<evidence type="ECO:0000256" key="6">
    <source>
        <dbReference type="PROSITE-ProRule" id="PRU00283"/>
    </source>
</evidence>
<dbReference type="OrthoDB" id="123929at2759"/>
<sequence>MVGATVALNDSPPPPQLSPRAAAAASAEPNPSAPSSGLDIPTPTSIEVLIRVRPLLSHESDEDTRNASSCISTLADNRTISINHPSKQLQCEYDWSFPQSSSQEEIYDKVNSCVNSFTNGFNATIFAYGQTGSGKTHTMFGPEGYAVQRSTYGGPNHAILNANAGVIPRSIVQIFKNLHRKDLGIVNVTAYVSFVQVYNEQLFDMLRDPRRSSSLEIHEEPGQGIYVSGLSEYAVRNAGDCLALVKLGEENRAIRETHMNTASSRSHSLFQIIVEQTRIEDGAEGERVLKSKFNLVDLAGSEKWDTRKERKFNNDQISELTNINLSLYTLGRCIAALAKNGKALEKDPDAIPVHVPYRESKLTRLLQDSLGGNSKTVLIATLSPASDCLEESVSTLRFADRAHSVMTFVKLNEKRPVDHALVQRLQSEVARLRALLRDGGSVNEADISGLTTAPSTSLAASPDSSSSNEALQKAMERITFLENDNNALRKRLGMPELPPSGLGGVSSQQAGTPQRHTPSKFAIVGGGNSDDANRLRTDGASGEMGSGAAGQHLIEMRASHEKLSALMMDIDRVTSRFFTFEIEEEELKDVVTKFMKAFRKEKKGYLDLYARADRDGCGIPVRGSPNFAGKVPRGGGGAKVTKLNSPMAGPPTTFKKENSSPFGSSSPDRTSVFGTANRGGKVLGLSGAVNAAGSVGVAYRIREKGDKSKGRGPSTVSPKKRGKNFNANPLNNSVDGWIQDDEDDEEKLRKELKAAKARMKKQMEMQDWLEKKEEKALQQLEEEENARNKRGSWRSTTRS</sequence>
<dbReference type="EMBL" id="BRXZ01002816">
    <property type="protein sequence ID" value="GMH70755.1"/>
    <property type="molecule type" value="Genomic_DNA"/>
</dbReference>
<feature type="binding site" evidence="6">
    <location>
        <begin position="129"/>
        <end position="136"/>
    </location>
    <ligand>
        <name>ATP</name>
        <dbReference type="ChEBI" id="CHEBI:30616"/>
    </ligand>
</feature>
<feature type="region of interest" description="Disordered" evidence="8">
    <location>
        <begin position="443"/>
        <end position="470"/>
    </location>
</feature>
<evidence type="ECO:0000313" key="11">
    <source>
        <dbReference type="Proteomes" id="UP001165082"/>
    </source>
</evidence>